<dbReference type="PROSITE" id="PS50088">
    <property type="entry name" value="ANK_REPEAT"/>
    <property type="match status" value="2"/>
</dbReference>
<dbReference type="SMART" id="SM00248">
    <property type="entry name" value="ANK"/>
    <property type="match status" value="4"/>
</dbReference>
<protein>
    <recommendedName>
        <fullName evidence="6">C2H2-type domain-containing protein</fullName>
    </recommendedName>
</protein>
<dbReference type="PANTHER" id="PTHR24198:SF194">
    <property type="entry name" value="INVERSIN-A"/>
    <property type="match status" value="1"/>
</dbReference>
<feature type="compositionally biased region" description="Polar residues" evidence="4">
    <location>
        <begin position="124"/>
        <end position="134"/>
    </location>
</feature>
<feature type="compositionally biased region" description="Polar residues" evidence="4">
    <location>
        <begin position="261"/>
        <end position="277"/>
    </location>
</feature>
<evidence type="ECO:0000256" key="3">
    <source>
        <dbReference type="PROSITE-ProRule" id="PRU00023"/>
    </source>
</evidence>
<evidence type="ECO:0000256" key="1">
    <source>
        <dbReference type="ARBA" id="ARBA00022737"/>
    </source>
</evidence>
<dbReference type="AlphaFoldDB" id="A0A7S2UJ99"/>
<dbReference type="PROSITE" id="PS50297">
    <property type="entry name" value="ANK_REP_REGION"/>
    <property type="match status" value="1"/>
</dbReference>
<reference evidence="5" key="1">
    <citation type="submission" date="2021-01" db="EMBL/GenBank/DDBJ databases">
        <authorList>
            <person name="Corre E."/>
            <person name="Pelletier E."/>
            <person name="Niang G."/>
            <person name="Scheremetjew M."/>
            <person name="Finn R."/>
            <person name="Kale V."/>
            <person name="Holt S."/>
            <person name="Cochrane G."/>
            <person name="Meng A."/>
            <person name="Brown T."/>
            <person name="Cohen L."/>
        </authorList>
    </citation>
    <scope>NUCLEOTIDE SEQUENCE</scope>
    <source>
        <strain evidence="5">CCMP2084</strain>
    </source>
</reference>
<keyword evidence="1" id="KW-0677">Repeat</keyword>
<dbReference type="Pfam" id="PF12796">
    <property type="entry name" value="Ank_2"/>
    <property type="match status" value="2"/>
</dbReference>
<evidence type="ECO:0008006" key="6">
    <source>
        <dbReference type="Google" id="ProtNLM"/>
    </source>
</evidence>
<name>A0A7S2UJ99_9STRA</name>
<dbReference type="InterPro" id="IPR002110">
    <property type="entry name" value="Ankyrin_rpt"/>
</dbReference>
<keyword evidence="2 3" id="KW-0040">ANK repeat</keyword>
<evidence type="ECO:0000256" key="2">
    <source>
        <dbReference type="ARBA" id="ARBA00023043"/>
    </source>
</evidence>
<gene>
    <name evidence="5" type="ORF">ASEP1449_LOCUS11811</name>
</gene>
<dbReference type="SUPFAM" id="SSF48403">
    <property type="entry name" value="Ankyrin repeat"/>
    <property type="match status" value="1"/>
</dbReference>
<feature type="region of interest" description="Disordered" evidence="4">
    <location>
        <begin position="108"/>
        <end position="134"/>
    </location>
</feature>
<feature type="region of interest" description="Disordered" evidence="4">
    <location>
        <begin position="261"/>
        <end position="282"/>
    </location>
</feature>
<proteinExistence type="predicted"/>
<dbReference type="Gene3D" id="1.25.40.20">
    <property type="entry name" value="Ankyrin repeat-containing domain"/>
    <property type="match status" value="1"/>
</dbReference>
<feature type="repeat" description="ANK" evidence="3">
    <location>
        <begin position="350"/>
        <end position="372"/>
    </location>
</feature>
<feature type="repeat" description="ANK" evidence="3">
    <location>
        <begin position="384"/>
        <end position="416"/>
    </location>
</feature>
<dbReference type="EMBL" id="HBHQ01017663">
    <property type="protein sequence ID" value="CAD9819978.1"/>
    <property type="molecule type" value="Transcribed_RNA"/>
</dbReference>
<organism evidence="5">
    <name type="scientific">Attheya septentrionalis</name>
    <dbReference type="NCBI Taxonomy" id="420275"/>
    <lineage>
        <taxon>Eukaryota</taxon>
        <taxon>Sar</taxon>
        <taxon>Stramenopiles</taxon>
        <taxon>Ochrophyta</taxon>
        <taxon>Bacillariophyta</taxon>
        <taxon>Coscinodiscophyceae</taxon>
        <taxon>Chaetocerotophycidae</taxon>
        <taxon>Chaetocerotales</taxon>
        <taxon>Attheyaceae</taxon>
        <taxon>Attheya</taxon>
    </lineage>
</organism>
<dbReference type="InterPro" id="IPR036770">
    <property type="entry name" value="Ankyrin_rpt-contain_sf"/>
</dbReference>
<dbReference type="PANTHER" id="PTHR24198">
    <property type="entry name" value="ANKYRIN REPEAT AND PROTEIN KINASE DOMAIN-CONTAINING PROTEIN"/>
    <property type="match status" value="1"/>
</dbReference>
<evidence type="ECO:0000313" key="5">
    <source>
        <dbReference type="EMBL" id="CAD9819978.1"/>
    </source>
</evidence>
<evidence type="ECO:0000256" key="4">
    <source>
        <dbReference type="SAM" id="MobiDB-lite"/>
    </source>
</evidence>
<accession>A0A7S2UJ99</accession>
<sequence length="595" mass="65613">MVNDHVSLHNDVGAAMTEEDDHNAKRELWKSVVQEAVRDGLRQLCGGGILVGKEQDDDVPICIIDLEPLVAGSVVFPGGSKSHDMEVRAALTLYNRYHHLNKKSKNQRDACIGAKRRRRRGDSETSINGETCKGQSTEKGLEMVSDMGLVRSVGSALELADCLANCMEQHATLRRVVGSHVRSNPCGMICIVSHERVKELFSQGDLPCPYCTKWCKGEKGLWWHQQQQHGSQHSDAASQAAISANSHTLALVPYNPIPFENSVQTQTKHPTSSTNSSDQKDEMEMVKEGYLEGLKQAIANGYDPKVELDRNGASVLLWAAGCGHLQIVRFLVETCGCDANQKQSGKRSFAGRTTLHWAARNGHLDVVQYLVDVVKVNLDASTVDGTTAFCWACWQGHFSILRFLHDRGCDVHKLNSFGCNAMLWCAQGSGDCSMEIMQWLHEIVGVALYLVNSNNHGVLHKAAQRGNEDVCKWFVSSTLCATTGISQQTMLSLIGPDSDICCPSDLAGMAGHQDLAEWIANQEENIVKQTIGSLIQKDDMMFQQHHGLPTWLQNGMDKFPSTTCNIHAERVWESQGGVRRMSSLIVAEQSIPKTH</sequence>